<evidence type="ECO:0000259" key="10">
    <source>
        <dbReference type="Pfam" id="PF20255"/>
    </source>
</evidence>
<name>A0A9P5YRB1_9AGAR</name>
<evidence type="ECO:0000256" key="6">
    <source>
        <dbReference type="ARBA" id="ARBA00022807"/>
    </source>
</evidence>
<comment type="catalytic activity">
    <reaction evidence="1">
        <text>Thiol-dependent hydrolysis of ester, thioester, amide, peptide and isopeptide bonds formed by the C-terminal Gly of ubiquitin (a 76-residue protein attached to proteins as an intracellular targeting signal).</text>
        <dbReference type="EC" id="3.4.19.12"/>
    </reaction>
</comment>
<evidence type="ECO:0000259" key="8">
    <source>
        <dbReference type="Pfam" id="PF12340"/>
    </source>
</evidence>
<evidence type="ECO:0000256" key="2">
    <source>
        <dbReference type="ARBA" id="ARBA00012759"/>
    </source>
</evidence>
<dbReference type="SUPFAM" id="SSF52540">
    <property type="entry name" value="P-loop containing nucleoside triphosphate hydrolases"/>
    <property type="match status" value="1"/>
</dbReference>
<dbReference type="InterPro" id="IPR027417">
    <property type="entry name" value="P-loop_NTPase"/>
</dbReference>
<dbReference type="OrthoDB" id="3182339at2759"/>
<keyword evidence="12" id="KW-1185">Reference proteome</keyword>
<feature type="domain" description="DUF6606" evidence="10">
    <location>
        <begin position="32"/>
        <end position="297"/>
    </location>
</feature>
<dbReference type="EMBL" id="MU155422">
    <property type="protein sequence ID" value="KAF9473711.1"/>
    <property type="molecule type" value="Genomic_DNA"/>
</dbReference>
<evidence type="ECO:0000256" key="4">
    <source>
        <dbReference type="ARBA" id="ARBA00022786"/>
    </source>
</evidence>
<keyword evidence="5" id="KW-0378">Hydrolase</keyword>
<evidence type="ECO:0000259" key="9">
    <source>
        <dbReference type="Pfam" id="PF12359"/>
    </source>
</evidence>
<dbReference type="EC" id="3.4.19.12" evidence="2"/>
<keyword evidence="6" id="KW-0788">Thiol protease</keyword>
<evidence type="ECO:0000256" key="5">
    <source>
        <dbReference type="ARBA" id="ARBA00022801"/>
    </source>
</evidence>
<dbReference type="Pfam" id="PF20255">
    <property type="entry name" value="DUF6606"/>
    <property type="match status" value="1"/>
</dbReference>
<evidence type="ECO:0000256" key="3">
    <source>
        <dbReference type="ARBA" id="ARBA00022670"/>
    </source>
</evidence>
<dbReference type="Pfam" id="PF12359">
    <property type="entry name" value="DUF3645"/>
    <property type="match status" value="1"/>
</dbReference>
<dbReference type="InterPro" id="IPR022105">
    <property type="entry name" value="DUF3645"/>
</dbReference>
<keyword evidence="4" id="KW-0833">Ubl conjugation pathway</keyword>
<sequence>MSTISYTRFLHPHPVTAMGTEINSVEDLHYTLNHVFLPPKLPQNNDDLLQNINGDVTLCKLAYEAALLFPEHLPERERAHWRSVIKMLRNLIDSVDPNRGFAAKDELAKTISGLEDKDALALHIRAQNACLIIRRIGNETIFEAFKVSPPPEAIMGIEGKIVCMYPGPAVKIPLSVAQDRFFVNQLVNFLSHMDVDELDDAVATTTKAGSTVQETRGATHPRYITELLIAILQGIGETADVKRITKRIADDVCWNNAQKPWRRSPIWLIARVAAQTTSESREIYKAWMLFLHSRLLQTFLERDFSSDLLHTARVKTAKRAFKLRDSAPPSLIQFVQEVCDAVQKRLEQRWAEEQQLQSFSPSYFPDRSAIERDTALTLTYSRPYLTKVMHPDAHNRNSAPFYPSHQLRLRDRGFDAIFPDGLTKAVEAEPYIALADFEYLVQEGLSDWASNHINDPSACESLGSCLDQYISAAKAQYISNAEDRSLMFLTILDLWVALDKIACSQEPLLLAYSPAIPASILGPILIRHAISLDRVSRIERYIRRRHVNADSASNSIFSSELTAKSFSVRYYRESPYLQTIKSSIEASATAARIAKEVELESLNAEHTSLLAQAARMNCTFFDAVDRWGNVEPKHLYYRCGKCITLNRADELRISIHEWPLPRHTFEAEAVVFELNCPLAFSVWRTHTYQILRDLGMAEFHSKSTTAHTLSGYDGLKKWTTTRDWGRIVLASNAKSFLKSHYRSVGIPAQASHVCVNNGFSFKLYDTNKGEMVLSSFNIDLRQHCTLRLSDAQEDLYRHLQYAVNDTSHSHNSTIVTQGDCPASLSIHEQLAFSNLRCGPRLQWMNILRELRTRILSFSSEDVHILLTQAAWQIGPLSRDESTRTWHYELESAEFGSALISEAKDLLSNVESNWMEINTVKSIVYLISRLFSSTSDSQVQEMGYALLKKARAVAHKWMRQILCKLRDIVEDDNSIRDLQRRVCEAAATCRATFDVDSHIHLDALMSSSADVAILIECAIVIHDNAKHRSRKSLPDFDRFLQRDHRLSHRLELGVLAWIQSDRYSLDAAIISVWPMYRPGDKCWQRLPQPNSRWVTSFTASLSNQRVQHVYYNILSGQLVIDGKLLGRLPQEITGHPTYERILGQNILDVIPADMDGMDYATRSLVNEHQLFFAFRDNAAIIRARTRSGQTFELIPHDVFAKDFPFPFSTDYVHWMDVSTGKIEFRRHDRLWQHCSSNWYLHFQPAGLSRMSLGNGGSKLQVDIQSETFRGAAARLCPLESAEYLVVTTSAEQSYVSVTVELPRFRLSFSLTAAGELESNNMHGMIIDSDQCAGTMVGLTTQLVLRRKEAMSASLPRSRIVIIPYGKVRYSISPSTNHVRVHINTQLQARVTWYKYEIDTDLGKLVGSVNLTSRLFRLYLHALTSHPLPDPLTSQRGTDLALQELAAGASFSFQQLTRNNIELLRLIGEITPKREYYPKHLNVMQMTTWSPFLPVLSQHGGFDLAASEIMRYAHSLTVFPELYSEKFDYECIGDPLLTTRAKRRNSVYYECPTTSSSESDKLYHSRDGTDNPDGAVQALNTSRLIYAWRVGFAVNHSAPSALLETFEKWGVVQGVEPSCVSLQYSKEWLHLDLRTKWLSVYELCREIEQPQSKFDLLFSFSSLAYSGHQSFQAHIMELLAVATLNPSLQKEPPRYSSFDLARGYEPLSKSVQMMIASKVRDFDDSPAFELPRLPCGEKPKAFQARLTKIYMETIKLKIDDAVDCLMRQWSSPSEGTPLHELDLLWFRTDDLDDIREYFANCSRNSALRTFTSGVSNVIRNNILPSPLTGRITSGFQTFTPSRFKHDHPPWNESLTLEDLLSSRKPPDLTHSSHQFGFKAEYASVTSDINQQIDTTALENLLEKFKRNHTTALHHIYHSRLQESQKELRGCQMSILPQELEPRMDACIVYRENCCTRLSHLFSRILASLRPSTPTEQILNCSGMWPPISQRTILQQLLSSSRNIQSAGWTEFLIVFAEAFIEYQHSQRLVEFCHRKDFINFAKEAENATFNYSDASRYPEWLLIQIDGNFAVRPIQSQVAREMISPTSNKNMVLQLNMGEGKSHVIIPLAAATLADSHKLVRIVVLKPLAKQMFQLLVERLSGLVNRRIFYLPFCRDVKANAETIANIRNLFENCARVRGILVAQPEHILSFRLMVIDRILSSKGLNRSQVVRDLIATQTWLHSNSRDVLDESDELLHIRFQLIYTMDQQQSIDNGPDRWVTTQRIFDVVRRHMWNLQKEFPEDVELVERHNSMDDGRFPHFRLLGVAAWHMLSSNIANDALNGMLENLNFIGLGSKSSLRSNVFDFITVKTIGRQSYHAVKDVYEATALWKGLLLLRGLLAHGILVYALSRRRWRVDYGLDARRSLLAVPYRAKDVPSLRSEFGHPDVVICLTCLSYYYGGLSPAQVHESFELVAKLDNPSLEYESWVRRGGAAIPSAIRQLIGVNMKDVDAFTRNVIPFFQHNKGTIDFYLSQVVFPKEAKEFPSKLGTSGWDLAESKTNFTTGFSGTNDNADLLPISISQTDPVNQLRTNAQVVGYLLRSENNRYICIEGRDGGPCSAAELLDIVINESKEIRVLLDVGAQMLELTNRQVVEYWLSRTPHDAAVFFDESDNMSVLCDGTVEPLHSSPFLQRLHQCIIYLDDAHTRGTDLRLPPDFHALVTLGPKVTKDKLVQGCMRMRNLGHGQSIAFCAPPEVDRHIRRLENIDPCAAVQVADVLSWAMSNTCTDIRDHAPHWVQQGVYYHQRRSRFSSSQEGNVRMLRTTWLEPAARTLEEMYGHHTKSSSMMDLVKDIPAMTDRLKMLGLTKISSEAVAEEQEREVSHEVEEESQLERPPTVPAAEHKLNEEIRTFVRYGNIAAGSQIFLPLMAPLCSKSEKPSLRNPWSKQLLGTRDFRTTTMAGKERTTLTEYLRPVNWIVSRIRNGDILLVVMSPYEVNAILEEIRRSKHVRLHVYAPRTSESMKPFDLAFYCIPPLHHGPMIPATLTNDIGHQLNIWAGQLYLDSYESYLRLCLILGISSSESDGNSRVESDRFVSKARRSKEMSEVCLFDKSPLPLLKVLFGLRRKGMSFQSTHMGKILQARLLTPKDFED</sequence>
<evidence type="ECO:0000256" key="7">
    <source>
        <dbReference type="SAM" id="MobiDB-lite"/>
    </source>
</evidence>
<dbReference type="PANTHER" id="PTHR13367">
    <property type="entry name" value="UBIQUITIN THIOESTERASE"/>
    <property type="match status" value="1"/>
</dbReference>
<feature type="region of interest" description="Disordered" evidence="7">
    <location>
        <begin position="2855"/>
        <end position="2874"/>
    </location>
</feature>
<comment type="caution">
    <text evidence="11">The sequence shown here is derived from an EMBL/GenBank/DDBJ whole genome shotgun (WGS) entry which is preliminary data.</text>
</comment>
<keyword evidence="3" id="KW-0645">Protease</keyword>
<protein>
    <recommendedName>
        <fullName evidence="2">ubiquitinyl hydrolase 1</fullName>
        <ecNumber evidence="2">3.4.19.12</ecNumber>
    </recommendedName>
</protein>
<dbReference type="InterPro" id="IPR022099">
    <property type="entry name" value="DUF3638"/>
</dbReference>
<dbReference type="GO" id="GO:0004843">
    <property type="term" value="F:cysteine-type deubiquitinase activity"/>
    <property type="evidence" value="ECO:0007669"/>
    <property type="project" value="UniProtKB-EC"/>
</dbReference>
<evidence type="ECO:0000313" key="11">
    <source>
        <dbReference type="EMBL" id="KAF9473711.1"/>
    </source>
</evidence>
<dbReference type="Proteomes" id="UP000807469">
    <property type="component" value="Unassembled WGS sequence"/>
</dbReference>
<proteinExistence type="predicted"/>
<organism evidence="11 12">
    <name type="scientific">Pholiota conissans</name>
    <dbReference type="NCBI Taxonomy" id="109636"/>
    <lineage>
        <taxon>Eukaryota</taxon>
        <taxon>Fungi</taxon>
        <taxon>Dikarya</taxon>
        <taxon>Basidiomycota</taxon>
        <taxon>Agaricomycotina</taxon>
        <taxon>Agaricomycetes</taxon>
        <taxon>Agaricomycetidae</taxon>
        <taxon>Agaricales</taxon>
        <taxon>Agaricineae</taxon>
        <taxon>Strophariaceae</taxon>
        <taxon>Pholiota</taxon>
    </lineage>
</organism>
<feature type="domain" description="DUF3645" evidence="9">
    <location>
        <begin position="2399"/>
        <end position="2431"/>
    </location>
</feature>
<evidence type="ECO:0000313" key="12">
    <source>
        <dbReference type="Proteomes" id="UP000807469"/>
    </source>
</evidence>
<dbReference type="GO" id="GO:0006508">
    <property type="term" value="P:proteolysis"/>
    <property type="evidence" value="ECO:0007669"/>
    <property type="project" value="UniProtKB-KW"/>
</dbReference>
<dbReference type="InterPro" id="IPR051346">
    <property type="entry name" value="OTU_Deubiquitinase"/>
</dbReference>
<gene>
    <name evidence="11" type="ORF">BDN70DRAFT_362759</name>
</gene>
<reference evidence="11" key="1">
    <citation type="submission" date="2020-11" db="EMBL/GenBank/DDBJ databases">
        <authorList>
            <consortium name="DOE Joint Genome Institute"/>
            <person name="Ahrendt S."/>
            <person name="Riley R."/>
            <person name="Andreopoulos W."/>
            <person name="Labutti K."/>
            <person name="Pangilinan J."/>
            <person name="Ruiz-Duenas F.J."/>
            <person name="Barrasa J.M."/>
            <person name="Sanchez-Garcia M."/>
            <person name="Camarero S."/>
            <person name="Miyauchi S."/>
            <person name="Serrano A."/>
            <person name="Linde D."/>
            <person name="Babiker R."/>
            <person name="Drula E."/>
            <person name="Ayuso-Fernandez I."/>
            <person name="Pacheco R."/>
            <person name="Padilla G."/>
            <person name="Ferreira P."/>
            <person name="Barriuso J."/>
            <person name="Kellner H."/>
            <person name="Castanera R."/>
            <person name="Alfaro M."/>
            <person name="Ramirez L."/>
            <person name="Pisabarro A.G."/>
            <person name="Kuo A."/>
            <person name="Tritt A."/>
            <person name="Lipzen A."/>
            <person name="He G."/>
            <person name="Yan M."/>
            <person name="Ng V."/>
            <person name="Cullen D."/>
            <person name="Martin F."/>
            <person name="Rosso M.-N."/>
            <person name="Henrissat B."/>
            <person name="Hibbett D."/>
            <person name="Martinez A.T."/>
            <person name="Grigoriev I.V."/>
        </authorList>
    </citation>
    <scope>NUCLEOTIDE SEQUENCE</scope>
    <source>
        <strain evidence="11">CIRM-BRFM 674</strain>
    </source>
</reference>
<evidence type="ECO:0000256" key="1">
    <source>
        <dbReference type="ARBA" id="ARBA00000707"/>
    </source>
</evidence>
<accession>A0A9P5YRB1</accession>
<dbReference type="InterPro" id="IPR046541">
    <property type="entry name" value="DUF6606"/>
</dbReference>
<feature type="domain" description="DUF3638" evidence="8">
    <location>
        <begin position="2051"/>
        <end position="2274"/>
    </location>
</feature>
<dbReference type="Pfam" id="PF12340">
    <property type="entry name" value="DUF3638"/>
    <property type="match status" value="1"/>
</dbReference>
<dbReference type="PANTHER" id="PTHR13367:SF34">
    <property type="match status" value="1"/>
</dbReference>